<dbReference type="WBParaSite" id="Hba_04728">
    <property type="protein sequence ID" value="Hba_04728"/>
    <property type="gene ID" value="Hba_04728"/>
</dbReference>
<protein>
    <submittedName>
        <fullName evidence="3">G_PROTEIN_RECEP_F1_2 domain-containing protein</fullName>
    </submittedName>
</protein>
<sequence>MTSTTIFDEHNDLLFLSYQINTPISFLLNTLAIYLILFKSPCEMKTYRWHLLNYQVFKIKLLFFEIYVLSIKLKT</sequence>
<evidence type="ECO:0000313" key="3">
    <source>
        <dbReference type="WBParaSite" id="Hba_04728"/>
    </source>
</evidence>
<proteinExistence type="predicted"/>
<dbReference type="Proteomes" id="UP000095283">
    <property type="component" value="Unplaced"/>
</dbReference>
<keyword evidence="2" id="KW-1185">Reference proteome</keyword>
<dbReference type="InterPro" id="IPR019422">
    <property type="entry name" value="7TM_GPCR_serpentine_rcpt_Srh"/>
</dbReference>
<keyword evidence="1" id="KW-1133">Transmembrane helix</keyword>
<name>A0A1I7WIA9_HETBA</name>
<reference evidence="3" key="1">
    <citation type="submission" date="2016-11" db="UniProtKB">
        <authorList>
            <consortium name="WormBaseParasite"/>
        </authorList>
    </citation>
    <scope>IDENTIFICATION</scope>
</reference>
<keyword evidence="1" id="KW-0472">Membrane</keyword>
<dbReference type="AlphaFoldDB" id="A0A1I7WIA9"/>
<organism evidence="2 3">
    <name type="scientific">Heterorhabditis bacteriophora</name>
    <name type="common">Entomopathogenic nematode worm</name>
    <dbReference type="NCBI Taxonomy" id="37862"/>
    <lineage>
        <taxon>Eukaryota</taxon>
        <taxon>Metazoa</taxon>
        <taxon>Ecdysozoa</taxon>
        <taxon>Nematoda</taxon>
        <taxon>Chromadorea</taxon>
        <taxon>Rhabditida</taxon>
        <taxon>Rhabditina</taxon>
        <taxon>Rhabditomorpha</taxon>
        <taxon>Strongyloidea</taxon>
        <taxon>Heterorhabditidae</taxon>
        <taxon>Heterorhabditis</taxon>
    </lineage>
</organism>
<evidence type="ECO:0000256" key="1">
    <source>
        <dbReference type="SAM" id="Phobius"/>
    </source>
</evidence>
<feature type="transmembrane region" description="Helical" evidence="1">
    <location>
        <begin position="20"/>
        <end position="38"/>
    </location>
</feature>
<dbReference type="Pfam" id="PF10318">
    <property type="entry name" value="7TM_GPCR_Srh"/>
    <property type="match status" value="1"/>
</dbReference>
<evidence type="ECO:0000313" key="2">
    <source>
        <dbReference type="Proteomes" id="UP000095283"/>
    </source>
</evidence>
<keyword evidence="1" id="KW-0812">Transmembrane</keyword>
<accession>A0A1I7WIA9</accession>